<dbReference type="GO" id="GO:0043130">
    <property type="term" value="F:ubiquitin binding"/>
    <property type="evidence" value="ECO:0007669"/>
    <property type="project" value="EnsemblFungi"/>
</dbReference>
<dbReference type="PhylomeDB" id="A0A0W0DCQ3"/>
<dbReference type="Proteomes" id="UP000054886">
    <property type="component" value="Unassembled WGS sequence"/>
</dbReference>
<dbReference type="VEuPathDB" id="FungiDB:CAGL0K00869g"/>
<gene>
    <name evidence="2" type="ORF">AO440_003287</name>
</gene>
<dbReference type="AlphaFoldDB" id="A0A0W0DCQ3"/>
<accession>A0A0W0DCQ3</accession>
<evidence type="ECO:0000313" key="3">
    <source>
        <dbReference type="Proteomes" id="UP000054886"/>
    </source>
</evidence>
<dbReference type="GO" id="GO:1904669">
    <property type="term" value="P:ATP export"/>
    <property type="evidence" value="ECO:0007669"/>
    <property type="project" value="EnsemblFungi"/>
</dbReference>
<dbReference type="GO" id="GO:0000813">
    <property type="term" value="C:ESCRT I complex"/>
    <property type="evidence" value="ECO:0007669"/>
    <property type="project" value="EnsemblFungi"/>
</dbReference>
<name>A0A0W0DCQ3_CANGB</name>
<dbReference type="Gene3D" id="6.10.250.1830">
    <property type="match status" value="1"/>
</dbReference>
<proteinExistence type="predicted"/>
<dbReference type="GO" id="GO:0005829">
    <property type="term" value="C:cytosol"/>
    <property type="evidence" value="ECO:0007669"/>
    <property type="project" value="EnsemblFungi"/>
</dbReference>
<protein>
    <submittedName>
        <fullName evidence="2">Multivesicular body sorting factor 12</fullName>
    </submittedName>
</protein>
<sequence length="112" mass="13061">MSDNQLKNIDDILNNIPLRNKFGDNYPRERLSKVEVPLYKIENIADSKKMFEPWYKECDEIIAACEVHDQLGRNFEQWYNEKYISTKPPGMVQGNGEISVLSPSKKHGEMLK</sequence>
<evidence type="ECO:0000259" key="1">
    <source>
        <dbReference type="Pfam" id="PF09452"/>
    </source>
</evidence>
<dbReference type="GO" id="GO:0031333">
    <property type="term" value="P:negative regulation of protein-containing complex assembly"/>
    <property type="evidence" value="ECO:0007669"/>
    <property type="project" value="EnsemblFungi"/>
</dbReference>
<dbReference type="OMA" id="PWYEECD"/>
<dbReference type="InterPro" id="IPR019014">
    <property type="entry name" value="Mvb12"/>
</dbReference>
<evidence type="ECO:0000313" key="2">
    <source>
        <dbReference type="EMBL" id="KTA96381.1"/>
    </source>
</evidence>
<dbReference type="EMBL" id="LLZZ01000172">
    <property type="protein sequence ID" value="KTA96381.1"/>
    <property type="molecule type" value="Genomic_DNA"/>
</dbReference>
<dbReference type="VEuPathDB" id="FungiDB:GWK60_K00715"/>
<feature type="domain" description="Multivesicular body sorting factor 12" evidence="1">
    <location>
        <begin position="13"/>
        <end position="106"/>
    </location>
</feature>
<dbReference type="GO" id="GO:0032509">
    <property type="term" value="P:endosome transport via multivesicular body sorting pathway"/>
    <property type="evidence" value="ECO:0007669"/>
    <property type="project" value="InterPro"/>
</dbReference>
<dbReference type="Pfam" id="PF09452">
    <property type="entry name" value="Mvb12"/>
    <property type="match status" value="1"/>
</dbReference>
<dbReference type="GO" id="GO:0006623">
    <property type="term" value="P:protein targeting to vacuole"/>
    <property type="evidence" value="ECO:0007669"/>
    <property type="project" value="EnsemblFungi"/>
</dbReference>
<dbReference type="VEuPathDB" id="FungiDB:B1J91_K00869g"/>
<dbReference type="GO" id="GO:0043162">
    <property type="term" value="P:ubiquitin-dependent protein catabolic process via the multivesicular body sorting pathway"/>
    <property type="evidence" value="ECO:0007669"/>
    <property type="project" value="EnsemblFungi"/>
</dbReference>
<reference evidence="2 3" key="1">
    <citation type="submission" date="2015-10" db="EMBL/GenBank/DDBJ databases">
        <title>Draft genomes sequences of Candida glabrata isolates 1A, 1B, 2A, 2B, 3A and 3B.</title>
        <authorList>
            <person name="Haavelsrud O.E."/>
            <person name="Gaustad P."/>
        </authorList>
    </citation>
    <scope>NUCLEOTIDE SEQUENCE [LARGE SCALE GENOMIC DNA]</scope>
    <source>
        <strain evidence="2">910700640</strain>
    </source>
</reference>
<comment type="caution">
    <text evidence="2">The sequence shown here is derived from an EMBL/GenBank/DDBJ whole genome shotgun (WGS) entry which is preliminary data.</text>
</comment>
<organism evidence="2 3">
    <name type="scientific">Candida glabrata</name>
    <name type="common">Yeast</name>
    <name type="synonym">Torulopsis glabrata</name>
    <dbReference type="NCBI Taxonomy" id="5478"/>
    <lineage>
        <taxon>Eukaryota</taxon>
        <taxon>Fungi</taxon>
        <taxon>Dikarya</taxon>
        <taxon>Ascomycota</taxon>
        <taxon>Saccharomycotina</taxon>
        <taxon>Saccharomycetes</taxon>
        <taxon>Saccharomycetales</taxon>
        <taxon>Saccharomycetaceae</taxon>
        <taxon>Nakaseomyces</taxon>
    </lineage>
</organism>
<dbReference type="VEuPathDB" id="FungiDB:GVI51_K00715"/>